<evidence type="ECO:0000256" key="7">
    <source>
        <dbReference type="ARBA" id="ARBA00023316"/>
    </source>
</evidence>
<name>A0A9C7L9W2_9BACI</name>
<keyword evidence="5 9" id="KW-0133">Cell shape</keyword>
<accession>A0A9C7L9W2</accession>
<feature type="active site" description="Proton donor/acceptor" evidence="9">
    <location>
        <position position="120"/>
    </location>
</feature>
<keyword evidence="4" id="KW-0378">Hydrolase</keyword>
<evidence type="ECO:0000256" key="6">
    <source>
        <dbReference type="ARBA" id="ARBA00022984"/>
    </source>
</evidence>
<evidence type="ECO:0000256" key="10">
    <source>
        <dbReference type="SAM" id="SignalP"/>
    </source>
</evidence>
<evidence type="ECO:0000259" key="11">
    <source>
        <dbReference type="PROSITE" id="PS52029"/>
    </source>
</evidence>
<keyword evidence="7 9" id="KW-0961">Cell wall biogenesis/degradation</keyword>
<comment type="pathway">
    <text evidence="8">Glycan biosynthesis.</text>
</comment>
<comment type="caution">
    <text evidence="12">The sequence shown here is derived from an EMBL/GenBank/DDBJ whole genome shotgun (WGS) entry which is preliminary data.</text>
</comment>
<evidence type="ECO:0000313" key="12">
    <source>
        <dbReference type="EMBL" id="CAG9608491.1"/>
    </source>
</evidence>
<feature type="signal peptide" evidence="10">
    <location>
        <begin position="1"/>
        <end position="25"/>
    </location>
</feature>
<dbReference type="SUPFAM" id="SSF141523">
    <property type="entry name" value="L,D-transpeptidase catalytic domain-like"/>
    <property type="match status" value="1"/>
</dbReference>
<evidence type="ECO:0000256" key="4">
    <source>
        <dbReference type="ARBA" id="ARBA00022801"/>
    </source>
</evidence>
<dbReference type="RefSeq" id="WP_230496726.1">
    <property type="nucleotide sequence ID" value="NZ_CAKJTG010000010.1"/>
</dbReference>
<comment type="similarity">
    <text evidence="2">Belongs to the YkuD family.</text>
</comment>
<evidence type="ECO:0000256" key="9">
    <source>
        <dbReference type="PROSITE-ProRule" id="PRU01373"/>
    </source>
</evidence>
<dbReference type="GO" id="GO:0016740">
    <property type="term" value="F:transferase activity"/>
    <property type="evidence" value="ECO:0007669"/>
    <property type="project" value="UniProtKB-KW"/>
</dbReference>
<dbReference type="GO" id="GO:0071972">
    <property type="term" value="F:peptidoglycan L,D-transpeptidase activity"/>
    <property type="evidence" value="ECO:0007669"/>
    <property type="project" value="TreeGrafter"/>
</dbReference>
<dbReference type="GO" id="GO:0008360">
    <property type="term" value="P:regulation of cell shape"/>
    <property type="evidence" value="ECO:0007669"/>
    <property type="project" value="UniProtKB-UniRule"/>
</dbReference>
<proteinExistence type="inferred from homology"/>
<dbReference type="PANTHER" id="PTHR30582:SF4">
    <property type="entry name" value="L,D-TRANSPEPTIDASE YQJB-RELATED"/>
    <property type="match status" value="1"/>
</dbReference>
<dbReference type="PROSITE" id="PS52029">
    <property type="entry name" value="LD_TPASE"/>
    <property type="match status" value="1"/>
</dbReference>
<gene>
    <name evidence="12" type="ORF">NEOCIP111885_02185</name>
</gene>
<dbReference type="CDD" id="cd16913">
    <property type="entry name" value="YkuD_like"/>
    <property type="match status" value="1"/>
</dbReference>
<evidence type="ECO:0000256" key="2">
    <source>
        <dbReference type="ARBA" id="ARBA00005992"/>
    </source>
</evidence>
<dbReference type="InterPro" id="IPR038063">
    <property type="entry name" value="Transpep_catalytic_dom"/>
</dbReference>
<dbReference type="GO" id="GO:0071555">
    <property type="term" value="P:cell wall organization"/>
    <property type="evidence" value="ECO:0007669"/>
    <property type="project" value="UniProtKB-UniRule"/>
</dbReference>
<organism evidence="12 13">
    <name type="scientific">Pseudoneobacillus rhizosphaerae</name>
    <dbReference type="NCBI Taxonomy" id="2880968"/>
    <lineage>
        <taxon>Bacteria</taxon>
        <taxon>Bacillati</taxon>
        <taxon>Bacillota</taxon>
        <taxon>Bacilli</taxon>
        <taxon>Bacillales</taxon>
        <taxon>Bacillaceae</taxon>
        <taxon>Pseudoneobacillus</taxon>
    </lineage>
</organism>
<sequence length="181" mass="20253">MVKRIIIFLLIFSFGFLNWPAPSDAAAAAAVVAKDQLIIINKKTNKLAFFEDGKLVKTYSVATGKTPKLTPEGSFYIREKIKNRPYYKEKIRGGDPKNPLGDRWLGISASERGSYPYAIHGNNNENSIGKYVSSGCIRMHNNSIRDLYERIDIKAKVVIVTSSDSFNVLAQKHTTKVVVKK</sequence>
<dbReference type="EMBL" id="CAKJTG010000010">
    <property type="protein sequence ID" value="CAG9608491.1"/>
    <property type="molecule type" value="Genomic_DNA"/>
</dbReference>
<keyword evidence="6 9" id="KW-0573">Peptidoglycan synthesis</keyword>
<dbReference type="PANTHER" id="PTHR30582">
    <property type="entry name" value="L,D-TRANSPEPTIDASE"/>
    <property type="match status" value="1"/>
</dbReference>
<feature type="domain" description="L,D-TPase catalytic" evidence="11">
    <location>
        <begin position="36"/>
        <end position="160"/>
    </location>
</feature>
<dbReference type="FunFam" id="2.40.440.10:FF:000003">
    <property type="entry name" value="L,D-transpeptidase YciB"/>
    <property type="match status" value="1"/>
</dbReference>
<reference evidence="12" key="1">
    <citation type="submission" date="2021-10" db="EMBL/GenBank/DDBJ databases">
        <authorList>
            <person name="Criscuolo A."/>
        </authorList>
    </citation>
    <scope>NUCLEOTIDE SEQUENCE</scope>
    <source>
        <strain evidence="12">CIP111885</strain>
    </source>
</reference>
<feature type="active site" description="Nucleophile" evidence="9">
    <location>
        <position position="136"/>
    </location>
</feature>
<dbReference type="Pfam" id="PF03734">
    <property type="entry name" value="YkuD"/>
    <property type="match status" value="1"/>
</dbReference>
<feature type="chain" id="PRO_5039542709" description="L,D-TPase catalytic domain-containing protein" evidence="10">
    <location>
        <begin position="26"/>
        <end position="181"/>
    </location>
</feature>
<comment type="pathway">
    <text evidence="1 9">Cell wall biogenesis; peptidoglycan biosynthesis.</text>
</comment>
<dbReference type="InterPro" id="IPR050979">
    <property type="entry name" value="LD-transpeptidase"/>
</dbReference>
<dbReference type="InterPro" id="IPR005490">
    <property type="entry name" value="LD_TPept_cat_dom"/>
</dbReference>
<keyword evidence="3" id="KW-0808">Transferase</keyword>
<evidence type="ECO:0000313" key="13">
    <source>
        <dbReference type="Proteomes" id="UP000789845"/>
    </source>
</evidence>
<evidence type="ECO:0000256" key="8">
    <source>
        <dbReference type="ARBA" id="ARBA00060592"/>
    </source>
</evidence>
<dbReference type="AlphaFoldDB" id="A0A9C7L9W2"/>
<evidence type="ECO:0000256" key="5">
    <source>
        <dbReference type="ARBA" id="ARBA00022960"/>
    </source>
</evidence>
<dbReference type="GO" id="GO:0018104">
    <property type="term" value="P:peptidoglycan-protein cross-linking"/>
    <property type="evidence" value="ECO:0007669"/>
    <property type="project" value="TreeGrafter"/>
</dbReference>
<evidence type="ECO:0000256" key="1">
    <source>
        <dbReference type="ARBA" id="ARBA00004752"/>
    </source>
</evidence>
<dbReference type="Gene3D" id="2.40.440.10">
    <property type="entry name" value="L,D-transpeptidase catalytic domain-like"/>
    <property type="match status" value="1"/>
</dbReference>
<evidence type="ECO:0000256" key="3">
    <source>
        <dbReference type="ARBA" id="ARBA00022679"/>
    </source>
</evidence>
<keyword evidence="13" id="KW-1185">Reference proteome</keyword>
<keyword evidence="10" id="KW-0732">Signal</keyword>
<protein>
    <recommendedName>
        <fullName evidence="11">L,D-TPase catalytic domain-containing protein</fullName>
    </recommendedName>
</protein>
<dbReference type="GO" id="GO:0005576">
    <property type="term" value="C:extracellular region"/>
    <property type="evidence" value="ECO:0007669"/>
    <property type="project" value="TreeGrafter"/>
</dbReference>
<dbReference type="Proteomes" id="UP000789845">
    <property type="component" value="Unassembled WGS sequence"/>
</dbReference>